<reference evidence="2 3" key="1">
    <citation type="submission" date="2020-12" db="EMBL/GenBank/DDBJ databases">
        <title>De novo assembly of Tibetan sheep genome.</title>
        <authorList>
            <person name="Li X."/>
        </authorList>
    </citation>
    <scope>NUCLEOTIDE SEQUENCE [LARGE SCALE GENOMIC DNA]</scope>
    <source>
        <tissue evidence="2">Heart</tissue>
    </source>
</reference>
<gene>
    <name evidence="2" type="ORF">JEQ12_002334</name>
</gene>
<protein>
    <submittedName>
        <fullName evidence="2">Uncharacterized protein</fullName>
    </submittedName>
</protein>
<evidence type="ECO:0000313" key="3">
    <source>
        <dbReference type="Proteomes" id="UP000664991"/>
    </source>
</evidence>
<accession>A0A836ABU8</accession>
<dbReference type="EMBL" id="JAEMGP010000010">
    <property type="protein sequence ID" value="KAG5204358.1"/>
    <property type="molecule type" value="Genomic_DNA"/>
</dbReference>
<name>A0A836ABU8_SHEEP</name>
<dbReference type="AlphaFoldDB" id="A0A836ABU8"/>
<evidence type="ECO:0000256" key="1">
    <source>
        <dbReference type="SAM" id="MobiDB-lite"/>
    </source>
</evidence>
<comment type="caution">
    <text evidence="2">The sequence shown here is derived from an EMBL/GenBank/DDBJ whole genome shotgun (WGS) entry which is preliminary data.</text>
</comment>
<dbReference type="Proteomes" id="UP000664991">
    <property type="component" value="Unassembled WGS sequence"/>
</dbReference>
<feature type="compositionally biased region" description="Polar residues" evidence="1">
    <location>
        <begin position="21"/>
        <end position="30"/>
    </location>
</feature>
<organism evidence="2 3">
    <name type="scientific">Ovis aries</name>
    <name type="common">Sheep</name>
    <dbReference type="NCBI Taxonomy" id="9940"/>
    <lineage>
        <taxon>Eukaryota</taxon>
        <taxon>Metazoa</taxon>
        <taxon>Chordata</taxon>
        <taxon>Craniata</taxon>
        <taxon>Vertebrata</taxon>
        <taxon>Euteleostomi</taxon>
        <taxon>Mammalia</taxon>
        <taxon>Eutheria</taxon>
        <taxon>Laurasiatheria</taxon>
        <taxon>Artiodactyla</taxon>
        <taxon>Ruminantia</taxon>
        <taxon>Pecora</taxon>
        <taxon>Bovidae</taxon>
        <taxon>Caprinae</taxon>
        <taxon>Ovis</taxon>
    </lineage>
</organism>
<feature type="region of interest" description="Disordered" evidence="1">
    <location>
        <begin position="1"/>
        <end position="30"/>
    </location>
</feature>
<feature type="compositionally biased region" description="Polar residues" evidence="1">
    <location>
        <begin position="1"/>
        <end position="12"/>
    </location>
</feature>
<sequence length="80" mass="8646">MEGSGVSPTGVSLRSPHAITGGQSSGRWTSGFCNDDIVGRGCLEMASAEAVSRERYKPCKKCVLDYSLVTYEITAEEKHF</sequence>
<evidence type="ECO:0000313" key="2">
    <source>
        <dbReference type="EMBL" id="KAG5204358.1"/>
    </source>
</evidence>
<proteinExistence type="predicted"/>